<evidence type="ECO:0000313" key="2">
    <source>
        <dbReference type="Proteomes" id="UP000324222"/>
    </source>
</evidence>
<dbReference type="Proteomes" id="UP000324222">
    <property type="component" value="Unassembled WGS sequence"/>
</dbReference>
<sequence length="104" mass="11130">MSNGKGKGECVDTPHPILDFAGSCHHDSVSRRDKGAISYKLFTQEGRRLARLCPTRCQAVCGQPACESPPVARCVGEGPSDAVTLAFNPYWSPFARRGGLPAVI</sequence>
<protein>
    <submittedName>
        <fullName evidence="1">Uncharacterized protein</fullName>
    </submittedName>
</protein>
<keyword evidence="2" id="KW-1185">Reference proteome</keyword>
<dbReference type="EMBL" id="VSRR010009466">
    <property type="protein sequence ID" value="MPC50378.1"/>
    <property type="molecule type" value="Genomic_DNA"/>
</dbReference>
<dbReference type="AlphaFoldDB" id="A0A5B7FZS5"/>
<organism evidence="1 2">
    <name type="scientific">Portunus trituberculatus</name>
    <name type="common">Swimming crab</name>
    <name type="synonym">Neptunus trituberculatus</name>
    <dbReference type="NCBI Taxonomy" id="210409"/>
    <lineage>
        <taxon>Eukaryota</taxon>
        <taxon>Metazoa</taxon>
        <taxon>Ecdysozoa</taxon>
        <taxon>Arthropoda</taxon>
        <taxon>Crustacea</taxon>
        <taxon>Multicrustacea</taxon>
        <taxon>Malacostraca</taxon>
        <taxon>Eumalacostraca</taxon>
        <taxon>Eucarida</taxon>
        <taxon>Decapoda</taxon>
        <taxon>Pleocyemata</taxon>
        <taxon>Brachyura</taxon>
        <taxon>Eubrachyura</taxon>
        <taxon>Portunoidea</taxon>
        <taxon>Portunidae</taxon>
        <taxon>Portuninae</taxon>
        <taxon>Portunus</taxon>
    </lineage>
</organism>
<evidence type="ECO:0000313" key="1">
    <source>
        <dbReference type="EMBL" id="MPC50378.1"/>
    </source>
</evidence>
<accession>A0A5B7FZS5</accession>
<comment type="caution">
    <text evidence="1">The sequence shown here is derived from an EMBL/GenBank/DDBJ whole genome shotgun (WGS) entry which is preliminary data.</text>
</comment>
<proteinExistence type="predicted"/>
<gene>
    <name evidence="1" type="ORF">E2C01_044206</name>
</gene>
<name>A0A5B7FZS5_PORTR</name>
<reference evidence="1 2" key="1">
    <citation type="submission" date="2019-05" db="EMBL/GenBank/DDBJ databases">
        <title>Another draft genome of Portunus trituberculatus and its Hox gene families provides insights of decapod evolution.</title>
        <authorList>
            <person name="Jeong J.-H."/>
            <person name="Song I."/>
            <person name="Kim S."/>
            <person name="Choi T."/>
            <person name="Kim D."/>
            <person name="Ryu S."/>
            <person name="Kim W."/>
        </authorList>
    </citation>
    <scope>NUCLEOTIDE SEQUENCE [LARGE SCALE GENOMIC DNA]</scope>
    <source>
        <tissue evidence="1">Muscle</tissue>
    </source>
</reference>